<dbReference type="InterPro" id="IPR000182">
    <property type="entry name" value="GNAT_dom"/>
</dbReference>
<dbReference type="PANTHER" id="PTHR43415">
    <property type="entry name" value="SPERMIDINE N(1)-ACETYLTRANSFERASE"/>
    <property type="match status" value="1"/>
</dbReference>
<feature type="domain" description="N-acetyltransferase" evidence="2">
    <location>
        <begin position="115"/>
        <end position="201"/>
    </location>
</feature>
<feature type="region of interest" description="Disordered" evidence="1">
    <location>
        <begin position="84"/>
        <end position="104"/>
    </location>
</feature>
<evidence type="ECO:0000256" key="1">
    <source>
        <dbReference type="SAM" id="MobiDB-lite"/>
    </source>
</evidence>
<evidence type="ECO:0000313" key="3">
    <source>
        <dbReference type="EMBL" id="KAF4967977.1"/>
    </source>
</evidence>
<protein>
    <recommendedName>
        <fullName evidence="2">N-acetyltransferase domain-containing protein</fullName>
    </recommendedName>
</protein>
<name>A0A8H4U1F5_9HYPO</name>
<dbReference type="PANTHER" id="PTHR43415:SF3">
    <property type="entry name" value="GNAT-FAMILY ACETYLTRANSFERASE"/>
    <property type="match status" value="1"/>
</dbReference>
<organism evidence="3 4">
    <name type="scientific">Fusarium sarcochroum</name>
    <dbReference type="NCBI Taxonomy" id="1208366"/>
    <lineage>
        <taxon>Eukaryota</taxon>
        <taxon>Fungi</taxon>
        <taxon>Dikarya</taxon>
        <taxon>Ascomycota</taxon>
        <taxon>Pezizomycotina</taxon>
        <taxon>Sordariomycetes</taxon>
        <taxon>Hypocreomycetidae</taxon>
        <taxon>Hypocreales</taxon>
        <taxon>Nectriaceae</taxon>
        <taxon>Fusarium</taxon>
        <taxon>Fusarium lateritium species complex</taxon>
    </lineage>
</organism>
<evidence type="ECO:0000259" key="2">
    <source>
        <dbReference type="PROSITE" id="PS51186"/>
    </source>
</evidence>
<dbReference type="EMBL" id="JABEXW010000212">
    <property type="protein sequence ID" value="KAF4967977.1"/>
    <property type="molecule type" value="Genomic_DNA"/>
</dbReference>
<keyword evidence="4" id="KW-1185">Reference proteome</keyword>
<proteinExistence type="predicted"/>
<feature type="compositionally biased region" description="Basic and acidic residues" evidence="1">
    <location>
        <begin position="84"/>
        <end position="96"/>
    </location>
</feature>
<reference evidence="3" key="1">
    <citation type="journal article" date="2020" name="BMC Genomics">
        <title>Correction to: Identification and distribution of gene clusters required for synthesis of sphingolipid metabolism inhibitors in diverse species of the filamentous fungus Fusarium.</title>
        <authorList>
            <person name="Kim H.S."/>
            <person name="Lohmar J.M."/>
            <person name="Busman M."/>
            <person name="Brown D.W."/>
            <person name="Naumann T.A."/>
            <person name="Divon H.H."/>
            <person name="Lysoe E."/>
            <person name="Uhlig S."/>
            <person name="Proctor R.H."/>
        </authorList>
    </citation>
    <scope>NUCLEOTIDE SEQUENCE</scope>
    <source>
        <strain evidence="3">NRRL 20472</strain>
    </source>
</reference>
<gene>
    <name evidence="3" type="ORF">FSARC_4538</name>
</gene>
<evidence type="ECO:0000313" key="4">
    <source>
        <dbReference type="Proteomes" id="UP000622797"/>
    </source>
</evidence>
<dbReference type="CDD" id="cd04301">
    <property type="entry name" value="NAT_SF"/>
    <property type="match status" value="1"/>
</dbReference>
<sequence>MDYTTSEIVDAFQSARLQYVRAEKSDTNLQKFVPEIVQDPIIQAMASPTMLQPKGQRAYDSYLDSVVNSLLGVAICLRNEGKIEDETKEEQEKSDSDNNEPPSPTIIGIMCIGWGGISSSVAHHRTAEIGISLAKPYQGKGYGREAINWMLDWGFRHAGLHSIGITTASYNPSAVHLYESLGFALEGKRRDNIWQNRKWYDLIEFGMTEGEWEKLRGLV</sequence>
<dbReference type="OrthoDB" id="64477at2759"/>
<comment type="caution">
    <text evidence="3">The sequence shown here is derived from an EMBL/GenBank/DDBJ whole genome shotgun (WGS) entry which is preliminary data.</text>
</comment>
<dbReference type="GO" id="GO:0016747">
    <property type="term" value="F:acyltransferase activity, transferring groups other than amino-acyl groups"/>
    <property type="evidence" value="ECO:0007669"/>
    <property type="project" value="InterPro"/>
</dbReference>
<dbReference type="InterPro" id="IPR016181">
    <property type="entry name" value="Acyl_CoA_acyltransferase"/>
</dbReference>
<dbReference type="AlphaFoldDB" id="A0A8H4U1F5"/>
<dbReference type="Gene3D" id="3.40.630.30">
    <property type="match status" value="1"/>
</dbReference>
<dbReference type="Pfam" id="PF00583">
    <property type="entry name" value="Acetyltransf_1"/>
    <property type="match status" value="1"/>
</dbReference>
<accession>A0A8H4U1F5</accession>
<dbReference type="Proteomes" id="UP000622797">
    <property type="component" value="Unassembled WGS sequence"/>
</dbReference>
<dbReference type="PROSITE" id="PS51186">
    <property type="entry name" value="GNAT"/>
    <property type="match status" value="1"/>
</dbReference>
<dbReference type="SUPFAM" id="SSF55729">
    <property type="entry name" value="Acyl-CoA N-acyltransferases (Nat)"/>
    <property type="match status" value="1"/>
</dbReference>
<reference evidence="3" key="2">
    <citation type="submission" date="2020-05" db="EMBL/GenBank/DDBJ databases">
        <authorList>
            <person name="Kim H.-S."/>
            <person name="Proctor R.H."/>
            <person name="Brown D.W."/>
        </authorList>
    </citation>
    <scope>NUCLEOTIDE SEQUENCE</scope>
    <source>
        <strain evidence="3">NRRL 20472</strain>
    </source>
</reference>